<evidence type="ECO:0000256" key="1">
    <source>
        <dbReference type="SAM" id="MobiDB-lite"/>
    </source>
</evidence>
<dbReference type="HOGENOM" id="CLU_3005320_0_0_4"/>
<feature type="region of interest" description="Disordered" evidence="1">
    <location>
        <begin position="1"/>
        <end position="25"/>
    </location>
</feature>
<reference evidence="2" key="1">
    <citation type="submission" date="2009-05" db="EMBL/GenBank/DDBJ databases">
        <authorList>
            <person name="Harkins D.M."/>
            <person name="DeShazer D."/>
            <person name="Woods D.E."/>
            <person name="Brinkac L.M."/>
            <person name="Brown K.A."/>
            <person name="Hung G.C."/>
            <person name="Tuanyok A."/>
            <person name="Zhang B."/>
            <person name="Nierman W.C."/>
        </authorList>
    </citation>
    <scope>NUCLEOTIDE SEQUENCE [LARGE SCALE GENOMIC DNA]</scope>
    <source>
        <strain evidence="2">1710a</strain>
    </source>
</reference>
<proteinExistence type="predicted"/>
<organism evidence="2">
    <name type="scientific">Burkholderia pseudomallei 1710a</name>
    <dbReference type="NCBI Taxonomy" id="320371"/>
    <lineage>
        <taxon>Bacteria</taxon>
        <taxon>Pseudomonadati</taxon>
        <taxon>Pseudomonadota</taxon>
        <taxon>Betaproteobacteria</taxon>
        <taxon>Burkholderiales</taxon>
        <taxon>Burkholderiaceae</taxon>
        <taxon>Burkholderia</taxon>
        <taxon>pseudomallei group</taxon>
    </lineage>
</organism>
<feature type="compositionally biased region" description="Basic and acidic residues" evidence="1">
    <location>
        <begin position="1"/>
        <end position="11"/>
    </location>
</feature>
<dbReference type="AlphaFoldDB" id="A0A0E1VVX9"/>
<name>A0A0E1VVX9_BURPE</name>
<sequence length="56" mass="6164">MSERRRSDGRTNARANEAAGAARHSNRFKWRDALACAIQTPASINSDTAWFGSTPQ</sequence>
<protein>
    <submittedName>
        <fullName evidence="2">Uncharacterized protein</fullName>
    </submittedName>
</protein>
<dbReference type="EMBL" id="CM000833">
    <property type="protein sequence ID" value="EET04161.1"/>
    <property type="molecule type" value="Genomic_DNA"/>
</dbReference>
<feature type="compositionally biased region" description="Low complexity" evidence="1">
    <location>
        <begin position="12"/>
        <end position="23"/>
    </location>
</feature>
<dbReference type="Proteomes" id="UP000001812">
    <property type="component" value="Chromosome II"/>
</dbReference>
<accession>A0A0E1VVX9</accession>
<evidence type="ECO:0000313" key="2">
    <source>
        <dbReference type="EMBL" id="EET04161.1"/>
    </source>
</evidence>
<gene>
    <name evidence="2" type="ORF">BURPS1710A_A0317</name>
</gene>